<feature type="compositionally biased region" description="Low complexity" evidence="14">
    <location>
        <begin position="705"/>
        <end position="718"/>
    </location>
</feature>
<proteinExistence type="predicted"/>
<feature type="compositionally biased region" description="Basic and acidic residues" evidence="14">
    <location>
        <begin position="1849"/>
        <end position="1865"/>
    </location>
</feature>
<feature type="region of interest" description="Disordered" evidence="14">
    <location>
        <begin position="1029"/>
        <end position="1062"/>
    </location>
</feature>
<keyword evidence="7" id="KW-0863">Zinc-finger</keyword>
<dbReference type="FunFam" id="3.30.40.10:FF:000002">
    <property type="entry name" value="Histone-lysine N-methyltransferase"/>
    <property type="match status" value="1"/>
</dbReference>
<feature type="compositionally biased region" description="Acidic residues" evidence="14">
    <location>
        <begin position="2203"/>
        <end position="2217"/>
    </location>
</feature>
<accession>A0A3S1BD37</accession>
<dbReference type="PROSITE" id="PS51805">
    <property type="entry name" value="EPHD"/>
    <property type="match status" value="1"/>
</dbReference>
<feature type="compositionally biased region" description="Low complexity" evidence="14">
    <location>
        <begin position="1315"/>
        <end position="1325"/>
    </location>
</feature>
<feature type="compositionally biased region" description="Basic and acidic residues" evidence="14">
    <location>
        <begin position="1805"/>
        <end position="1835"/>
    </location>
</feature>
<feature type="compositionally biased region" description="Polar residues" evidence="14">
    <location>
        <begin position="1"/>
        <end position="13"/>
    </location>
</feature>
<evidence type="ECO:0000256" key="8">
    <source>
        <dbReference type="ARBA" id="ARBA00022833"/>
    </source>
</evidence>
<feature type="compositionally biased region" description="Polar residues" evidence="14">
    <location>
        <begin position="1794"/>
        <end position="1804"/>
    </location>
</feature>
<feature type="region of interest" description="Disordered" evidence="14">
    <location>
        <begin position="922"/>
        <end position="942"/>
    </location>
</feature>
<dbReference type="OrthoDB" id="308383at2759"/>
<feature type="region of interest" description="Disordered" evidence="14">
    <location>
        <begin position="2181"/>
        <end position="2612"/>
    </location>
</feature>
<feature type="region of interest" description="Disordered" evidence="14">
    <location>
        <begin position="469"/>
        <end position="509"/>
    </location>
</feature>
<evidence type="ECO:0000256" key="1">
    <source>
        <dbReference type="ARBA" id="ARBA00004123"/>
    </source>
</evidence>
<evidence type="ECO:0000256" key="11">
    <source>
        <dbReference type="ARBA" id="ARBA00023117"/>
    </source>
</evidence>
<feature type="compositionally biased region" description="Gly residues" evidence="14">
    <location>
        <begin position="1162"/>
        <end position="1173"/>
    </location>
</feature>
<feature type="compositionally biased region" description="Basic and acidic residues" evidence="14">
    <location>
        <begin position="880"/>
        <end position="896"/>
    </location>
</feature>
<dbReference type="InterPro" id="IPR013083">
    <property type="entry name" value="Znf_RING/FYVE/PHD"/>
</dbReference>
<evidence type="ECO:0000256" key="12">
    <source>
        <dbReference type="ARBA" id="ARBA00023163"/>
    </source>
</evidence>
<dbReference type="GO" id="GO:0035097">
    <property type="term" value="C:histone methyltransferase complex"/>
    <property type="evidence" value="ECO:0007669"/>
    <property type="project" value="TreeGrafter"/>
</dbReference>
<feature type="compositionally biased region" description="Low complexity" evidence="14">
    <location>
        <begin position="1726"/>
        <end position="1740"/>
    </location>
</feature>
<feature type="compositionally biased region" description="Acidic residues" evidence="14">
    <location>
        <begin position="2520"/>
        <end position="2532"/>
    </location>
</feature>
<feature type="compositionally biased region" description="Polar residues" evidence="14">
    <location>
        <begin position="1375"/>
        <end position="1389"/>
    </location>
</feature>
<feature type="region of interest" description="Disordered" evidence="14">
    <location>
        <begin position="606"/>
        <end position="628"/>
    </location>
</feature>
<comment type="subcellular location">
    <subcellularLocation>
        <location evidence="1">Nucleus</location>
    </subcellularLocation>
</comment>
<feature type="region of interest" description="Disordered" evidence="14">
    <location>
        <begin position="1443"/>
        <end position="1539"/>
    </location>
</feature>
<feature type="region of interest" description="Disordered" evidence="14">
    <location>
        <begin position="988"/>
        <end position="1007"/>
    </location>
</feature>
<sequence>VSTHNVTFDTSAKSDGGPKNGEHPTDFWAVQEKIGAGSYSTVEDFSEDMVRIIQALLSKHHAYPSRRKQANSVRSIFIKQMERIFPWFNVNTCKLWEHNKGLPEDMLRDAVLPPSLDHTYAQWLERQIAPMNPQPSPFKKNSTPQRRCSEDAHTDGQESSLGESLLSPDLPCNANDTRYCLLCARVGDEDPNDSGRLLYCGQDDWVHINCALWSAEVFEELDGSMQNVMETVNRGKKLRCDLCQEVGATVGCCATNCRANYHFMCARKDGCMFQVNRMVFCKLHPEFVDSELIEPDHFAILRRVCVDLNKIRAKTPWGKAVDPSTLSVLIGSCTVESLGVLKSVLSDTEDCLLPIDFCCTRIYWSTQDARRRCVYTLKIVEVKPSGLDSPAGHIQDMRVVHDPDHPEFVPFDQLNLESCGVPNFMKLKPEPKNSGCGAMKRDGDCGLMAVTTTSVVSLNVSNSSFSLTASSETTMTWSQQEAQSRNKRASSWSHSGEHDPSSLSSFIVDPENPFDEVTAWSDKEKKAEVVCSPSEPVKKPGTMDLSCLSPSTLALLNIKDPKQYVPSKCEQASRSERGSSVMRGGEEELGLLKIAERLNKAAAFKPNQIPRKRRSSSSPLATAASRRGFAPLPSSSPFVNSCLPRALLPPFQKSFTRAIGLNQYQSPHPQQQQQYFKLRGQSLSPLTVMPQPIVRPRSNSEDSHLAISPFAPSSSSSSSFTISAAAASSLTTSTPPSFQKNVPGERKVYIVLSDKSKIPVTQKVAKLPRYTPPIIEEQRPARPRAAFRARSQSPFTVISTLDAGPKIHDFRSASVSPPPVTRGPGFSLLARSRPETIQDRSSSPQGHCPDQNTSVMDAGSSTKNAPYKCIELSDSEDDDTAMRGKACDPPETTERRESCVEKSAVAMQSLHGRENVMEVIEENEGGQDEKEPEMGEEEVLSSENIQSLLEHVPQEVLEGGDDVQLVVLPPGSTEGLSEEDVVKLAQSVVSKSEAEESKDGNSGREMSEQIWIETEENIGENSKMVTKCDGIHGCGTDDESDEKSCENANQNKNLSNSKGFAENAKDNIYKDILEKSDCDSVNGHDQNKDKISCKDMTGNACDTEDGHGVGGEYDGQCDGETSNRDSRNAGKAGDTSKSSSSSCSGSQSSSNTSAQPVRPGPSAGGQSRGGGGGRRPDGGGDGGDEREPWHGGTSSTVQDKTDESAEENVGPEKVIGDVDAENKTVEVEDDKIDFTVKDCGEKREGYGVDGMLSHTLSDLSAQKAEEAKSDSGEPSQDNEVSGNSLAEGDGSEDGEVEKARGVSILGGNNNSIVQADVSAVTVAEETATDEEEDGEMEVIDISDVDREANPEKQAVVSAVSDENQASNLMPLHSISCPSRTPEAQNQNLGAKQVDSDTLGQKEEGDLKPLQGPKKKKKQTCKVYVNRQDMTDEDSDYLMLDDFSYSETTTNGDEEGGQSGRSSTEVPISSRIGELLRISEEKEPGIKSNTEVDTITDPGERSAEIERSIGLSEKSVDIETSKNISESNRPIEKNTGLQERSVAMETSKDVGERIGAIETNTDLGERRATIEKSKDLEERSVAIETSTHLSERSESVETSKDVDKSCVASNSGLHIINSAETGFINTVEDRADSHKCCPPQEVSATEGNELGQTNSGSVHYPLDQGHKHCGNSVEDPSPSTISQEAEEKPDAENKNVDPSCIGKTLTVSVRRISTPEVLEFVSKTNLSRQSDASAVESSSEFVSREEEAASDLARNFQSCCSDATDSVTLKEESFSKHVDNYEMKETGAEKRCTRTKSNTTGGQNDELSHQDRVDDRSADSGQKGKEGDAGVEKETPVDMSSIDSTAEFDIPVREKRQEKIQAEGETKSQPCEEGPFKCSTCKRLYRTKVSYDSHVKDCDFVVSSSDEEESNAAPVARRQLRSSKRKSLENEDKIDGDKEPREKMEIDLDGESEKETFERMRMERKGTSLSPLNEPLSIIISEECREGSVSSRDRDLSDDCSSQDSRRSSLRRSTVTQRHAAPAHLAKQRLSRLSPDGSVATSSSPSYLLSPNGARSSSHQALPEEKPSPKETMLEAVGLVSRRALQLSPNSDTGLGGVRDIEPGSSGGEQTCAVKLQPRFSPTTMAVVPKREKRTANLTSTPSASLAAASKPSIMAGGKVAAKPELDSPRIKSVTIEANPVVVTEVSMGPSKKPRKKRIWWVEATEESEEEDEKELEENPLAGLGEDGVVARRTRHGRQRLSEEGLKKEEQQDGDAEAASVENPSPKTQSSVDSHPPKAGHTKNSDSRSEIIGEDKRGEGENLVDDKSDKSLHVPTLRSSRKKSVAESAALDLGKEIDLTHRRRRRCEASMSDKNADEVDSADHSSPVVATCETNKVPSPENCATRRRKNEGKDVKMESEEFDDNESDDEKDSSISQAEEDRKSPIRRSGRPSSKTAKLSEFLAGLKDKEALEGKPDSSLKRGRGRPRIYPIVTKTGPKRGRGRPRLFPSSEGERVKKDKLSGDEDSGQEDDTSELPIETNGDESDKEIEDEIVNQRDLGKKEKKDSVKDVVDDGEKVASAKDWREDDDAFAPPGKVGEVTGKQAEETDRPVSKPDPPKPKPHAEPVRGQRLR</sequence>
<feature type="compositionally biased region" description="Basic and acidic residues" evidence="14">
    <location>
        <begin position="2491"/>
        <end position="2502"/>
    </location>
</feature>
<comment type="caution">
    <text evidence="16">The sequence shown here is derived from an EMBL/GenBank/DDBJ whole genome shotgun (WGS) entry which is preliminary data.</text>
</comment>
<feature type="compositionally biased region" description="Basic and acidic residues" evidence="14">
    <location>
        <begin position="2353"/>
        <end position="2362"/>
    </location>
</feature>
<feature type="region of interest" description="Disordered" evidence="14">
    <location>
        <begin position="1557"/>
        <end position="1603"/>
    </location>
</feature>
<feature type="region of interest" description="Disordered" evidence="14">
    <location>
        <begin position="1"/>
        <end position="24"/>
    </location>
</feature>
<evidence type="ECO:0000256" key="4">
    <source>
        <dbReference type="ARBA" id="ARBA00022691"/>
    </source>
</evidence>
<keyword evidence="2" id="KW-0489">Methyltransferase</keyword>
<gene>
    <name evidence="16" type="ORF">EGW08_011475</name>
</gene>
<feature type="region of interest" description="Disordered" evidence="14">
    <location>
        <begin position="1075"/>
        <end position="1420"/>
    </location>
</feature>
<dbReference type="InterPro" id="IPR003888">
    <property type="entry name" value="FYrich_N"/>
</dbReference>
<evidence type="ECO:0000256" key="10">
    <source>
        <dbReference type="ARBA" id="ARBA00023015"/>
    </source>
</evidence>
<dbReference type="SUPFAM" id="SSF47370">
    <property type="entry name" value="Bromodomain"/>
    <property type="match status" value="1"/>
</dbReference>
<keyword evidence="11" id="KW-0103">Bromodomain</keyword>
<feature type="compositionally biased region" description="Basic and acidic residues" evidence="14">
    <location>
        <begin position="1497"/>
        <end position="1506"/>
    </location>
</feature>
<dbReference type="InterPro" id="IPR034732">
    <property type="entry name" value="EPHD"/>
</dbReference>
<feature type="compositionally biased region" description="Basic and acidic residues" evidence="14">
    <location>
        <begin position="1779"/>
        <end position="1791"/>
    </location>
</feature>
<feature type="compositionally biased region" description="Polar residues" evidence="14">
    <location>
        <begin position="2038"/>
        <end position="2059"/>
    </location>
</feature>
<feature type="region of interest" description="Disordered" evidence="14">
    <location>
        <begin position="1901"/>
        <end position="2164"/>
    </location>
</feature>
<feature type="non-terminal residue" evidence="16">
    <location>
        <position position="1"/>
    </location>
</feature>
<feature type="compositionally biased region" description="Polar residues" evidence="14">
    <location>
        <begin position="469"/>
        <end position="494"/>
    </location>
</feature>
<evidence type="ECO:0000256" key="14">
    <source>
        <dbReference type="SAM" id="MobiDB-lite"/>
    </source>
</evidence>
<feature type="compositionally biased region" description="Basic and acidic residues" evidence="14">
    <location>
        <begin position="2445"/>
        <end position="2459"/>
    </location>
</feature>
<dbReference type="GO" id="GO:0045893">
    <property type="term" value="P:positive regulation of DNA-templated transcription"/>
    <property type="evidence" value="ECO:0007669"/>
    <property type="project" value="TreeGrafter"/>
</dbReference>
<dbReference type="InterPro" id="IPR036427">
    <property type="entry name" value="Bromodomain-like_sf"/>
</dbReference>
<evidence type="ECO:0000259" key="15">
    <source>
        <dbReference type="PROSITE" id="PS51805"/>
    </source>
</evidence>
<feature type="region of interest" description="Disordered" evidence="14">
    <location>
        <begin position="696"/>
        <end position="718"/>
    </location>
</feature>
<keyword evidence="9" id="KW-0156">Chromatin regulator</keyword>
<dbReference type="Proteomes" id="UP000271974">
    <property type="component" value="Unassembled WGS sequence"/>
</dbReference>
<feature type="compositionally biased region" description="Basic and acidic residues" evidence="14">
    <location>
        <begin position="2583"/>
        <end position="2612"/>
    </location>
</feature>
<feature type="compositionally biased region" description="Basic and acidic residues" evidence="14">
    <location>
        <begin position="2282"/>
        <end position="2311"/>
    </location>
</feature>
<feature type="compositionally biased region" description="Basic and acidic residues" evidence="14">
    <location>
        <begin position="1588"/>
        <end position="1603"/>
    </location>
</feature>
<dbReference type="PROSITE" id="PS51542">
    <property type="entry name" value="FYRN"/>
    <property type="match status" value="1"/>
</dbReference>
<feature type="compositionally biased region" description="Low complexity" evidence="14">
    <location>
        <begin position="2135"/>
        <end position="2152"/>
    </location>
</feature>
<feature type="compositionally biased region" description="Basic and acidic residues" evidence="14">
    <location>
        <begin position="2239"/>
        <end position="2250"/>
    </location>
</feature>
<feature type="domain" description="PHD-type" evidence="15">
    <location>
        <begin position="177"/>
        <end position="285"/>
    </location>
</feature>
<name>A0A3S1BD37_ELYCH</name>
<evidence type="ECO:0000256" key="2">
    <source>
        <dbReference type="ARBA" id="ARBA00022603"/>
    </source>
</evidence>
<dbReference type="STRING" id="188477.A0A3S1BD37"/>
<keyword evidence="4" id="KW-0949">S-adenosyl-L-methionine</keyword>
<feature type="compositionally biased region" description="Basic and acidic residues" evidence="14">
    <location>
        <begin position="147"/>
        <end position="156"/>
    </location>
</feature>
<evidence type="ECO:0000256" key="6">
    <source>
        <dbReference type="ARBA" id="ARBA00022737"/>
    </source>
</evidence>
<feature type="compositionally biased region" description="Basic and acidic residues" evidence="14">
    <location>
        <begin position="1925"/>
        <end position="1965"/>
    </location>
</feature>
<dbReference type="SMART" id="SM00541">
    <property type="entry name" value="FYRN"/>
    <property type="match status" value="1"/>
</dbReference>
<keyword evidence="6" id="KW-0677">Repeat</keyword>
<feature type="compositionally biased region" description="Polar residues" evidence="14">
    <location>
        <begin position="1641"/>
        <end position="1656"/>
    </location>
</feature>
<evidence type="ECO:0000256" key="13">
    <source>
        <dbReference type="ARBA" id="ARBA00023242"/>
    </source>
</evidence>
<evidence type="ECO:0000256" key="9">
    <source>
        <dbReference type="ARBA" id="ARBA00022853"/>
    </source>
</evidence>
<evidence type="ECO:0000256" key="3">
    <source>
        <dbReference type="ARBA" id="ARBA00022679"/>
    </source>
</evidence>
<feature type="compositionally biased region" description="Polar residues" evidence="14">
    <location>
        <begin position="2261"/>
        <end position="2272"/>
    </location>
</feature>
<feature type="compositionally biased region" description="Low complexity" evidence="14">
    <location>
        <begin position="1136"/>
        <end position="1153"/>
    </location>
</feature>
<feature type="region of interest" description="Disordered" evidence="14">
    <location>
        <begin position="834"/>
        <end position="863"/>
    </location>
</feature>
<feature type="compositionally biased region" description="Basic and acidic residues" evidence="14">
    <location>
        <begin position="1562"/>
        <end position="1580"/>
    </location>
</feature>
<keyword evidence="10" id="KW-0805">Transcription regulation</keyword>
<feature type="compositionally biased region" description="Acidic residues" evidence="14">
    <location>
        <begin position="2503"/>
        <end position="2513"/>
    </location>
</feature>
<feature type="compositionally biased region" description="Basic and acidic residues" evidence="14">
    <location>
        <begin position="1174"/>
        <end position="1189"/>
    </location>
</feature>
<feature type="region of interest" description="Disordered" evidence="14">
    <location>
        <begin position="875"/>
        <end position="896"/>
    </location>
</feature>
<feature type="region of interest" description="Disordered" evidence="14">
    <location>
        <begin position="1779"/>
        <end position="1873"/>
    </location>
</feature>
<keyword evidence="12" id="KW-0804">Transcription</keyword>
<reference evidence="16 17" key="1">
    <citation type="submission" date="2019-01" db="EMBL/GenBank/DDBJ databases">
        <title>A draft genome assembly of the solar-powered sea slug Elysia chlorotica.</title>
        <authorList>
            <person name="Cai H."/>
            <person name="Li Q."/>
            <person name="Fang X."/>
            <person name="Li J."/>
            <person name="Curtis N.E."/>
            <person name="Altenburger A."/>
            <person name="Shibata T."/>
            <person name="Feng M."/>
            <person name="Maeda T."/>
            <person name="Schwartz J.A."/>
            <person name="Shigenobu S."/>
            <person name="Lundholm N."/>
            <person name="Nishiyama T."/>
            <person name="Yang H."/>
            <person name="Hasebe M."/>
            <person name="Li S."/>
            <person name="Pierce S.K."/>
            <person name="Wang J."/>
        </authorList>
    </citation>
    <scope>NUCLEOTIDE SEQUENCE [LARGE SCALE GENOMIC DNA]</scope>
    <source>
        <strain evidence="16">EC2010</strain>
        <tissue evidence="16">Whole organism of an adult</tissue>
    </source>
</reference>
<feature type="region of interest" description="Disordered" evidence="14">
    <location>
        <begin position="1629"/>
        <end position="1697"/>
    </location>
</feature>
<dbReference type="Gene3D" id="1.20.920.10">
    <property type="entry name" value="Bromodomain-like"/>
    <property type="match status" value="1"/>
</dbReference>
<keyword evidence="17" id="KW-1185">Reference proteome</keyword>
<dbReference type="PANTHER" id="PTHR45838">
    <property type="entry name" value="HISTONE-LYSINE-N-METHYLTRANSFERASE 2 KMT2 FAMILY MEMBER"/>
    <property type="match status" value="1"/>
</dbReference>
<feature type="region of interest" description="Disordered" evidence="14">
    <location>
        <begin position="1724"/>
        <end position="1747"/>
    </location>
</feature>
<dbReference type="GO" id="GO:0008270">
    <property type="term" value="F:zinc ion binding"/>
    <property type="evidence" value="ECO:0007669"/>
    <property type="project" value="UniProtKB-KW"/>
</dbReference>
<keyword evidence="5" id="KW-0479">Metal-binding</keyword>
<keyword evidence="3" id="KW-0808">Transferase</keyword>
<feature type="compositionally biased region" description="Polar residues" evidence="14">
    <location>
        <begin position="1272"/>
        <end position="1284"/>
    </location>
</feature>
<dbReference type="Pfam" id="PF13771">
    <property type="entry name" value="zf-HC5HC2H"/>
    <property type="match status" value="1"/>
</dbReference>
<dbReference type="GO" id="GO:0032259">
    <property type="term" value="P:methylation"/>
    <property type="evidence" value="ECO:0007669"/>
    <property type="project" value="UniProtKB-KW"/>
</dbReference>
<evidence type="ECO:0000256" key="5">
    <source>
        <dbReference type="ARBA" id="ARBA00022723"/>
    </source>
</evidence>
<feature type="compositionally biased region" description="Basic and acidic residues" evidence="14">
    <location>
        <begin position="992"/>
        <end position="1007"/>
    </location>
</feature>
<feature type="compositionally biased region" description="Basic and acidic residues" evidence="14">
    <location>
        <begin position="1981"/>
        <end position="1996"/>
    </location>
</feature>
<feature type="compositionally biased region" description="Polar residues" evidence="14">
    <location>
        <begin position="839"/>
        <end position="863"/>
    </location>
</feature>
<feature type="region of interest" description="Disordered" evidence="14">
    <location>
        <begin position="130"/>
        <end position="164"/>
    </location>
</feature>
<protein>
    <recommendedName>
        <fullName evidence="15">PHD-type domain-containing protein</fullName>
    </recommendedName>
</protein>
<evidence type="ECO:0000313" key="16">
    <source>
        <dbReference type="EMBL" id="RUS80752.1"/>
    </source>
</evidence>
<feature type="compositionally biased region" description="Acidic residues" evidence="14">
    <location>
        <begin position="2399"/>
        <end position="2410"/>
    </location>
</feature>
<dbReference type="Gene3D" id="3.30.40.10">
    <property type="entry name" value="Zinc/RING finger domain, C3HC4 (zinc finger)"/>
    <property type="match status" value="1"/>
</dbReference>
<evidence type="ECO:0000256" key="7">
    <source>
        <dbReference type="ARBA" id="ARBA00022771"/>
    </source>
</evidence>
<evidence type="ECO:0000313" key="17">
    <source>
        <dbReference type="Proteomes" id="UP000271974"/>
    </source>
</evidence>
<organism evidence="16 17">
    <name type="scientific">Elysia chlorotica</name>
    <name type="common">Eastern emerald elysia</name>
    <name type="synonym">Sea slug</name>
    <dbReference type="NCBI Taxonomy" id="188477"/>
    <lineage>
        <taxon>Eukaryota</taxon>
        <taxon>Metazoa</taxon>
        <taxon>Spiralia</taxon>
        <taxon>Lophotrochozoa</taxon>
        <taxon>Mollusca</taxon>
        <taxon>Gastropoda</taxon>
        <taxon>Heterobranchia</taxon>
        <taxon>Euthyneura</taxon>
        <taxon>Panpulmonata</taxon>
        <taxon>Sacoglossa</taxon>
        <taxon>Placobranchoidea</taxon>
        <taxon>Plakobranchidae</taxon>
        <taxon>Elysia</taxon>
    </lineage>
</organism>
<dbReference type="EMBL" id="RQTK01000374">
    <property type="protein sequence ID" value="RUS80752.1"/>
    <property type="molecule type" value="Genomic_DNA"/>
</dbReference>
<dbReference type="CDD" id="cd15664">
    <property type="entry name" value="ePHD_KMT2A_like"/>
    <property type="match status" value="1"/>
</dbReference>
<dbReference type="GO" id="GO:0042800">
    <property type="term" value="F:histone H3K4 methyltransferase activity"/>
    <property type="evidence" value="ECO:0007669"/>
    <property type="project" value="TreeGrafter"/>
</dbReference>
<dbReference type="Gene3D" id="3.30.160.360">
    <property type="match status" value="1"/>
</dbReference>
<keyword evidence="13" id="KW-0539">Nucleus</keyword>
<feature type="compositionally biased region" description="Acidic residues" evidence="14">
    <location>
        <begin position="1326"/>
        <end position="1342"/>
    </location>
</feature>
<dbReference type="Pfam" id="PF05964">
    <property type="entry name" value="FYRN"/>
    <property type="match status" value="1"/>
</dbReference>
<dbReference type="PANTHER" id="PTHR45838:SF4">
    <property type="entry name" value="HISTONE-LYSINE N-METHYLTRANSFERASE TRITHORAX"/>
    <property type="match status" value="1"/>
</dbReference>
<feature type="compositionally biased region" description="Basic and acidic residues" evidence="14">
    <location>
        <begin position="2061"/>
        <end position="2072"/>
    </location>
</feature>
<feature type="compositionally biased region" description="Basic and acidic residues" evidence="14">
    <location>
        <begin position="1684"/>
        <end position="1694"/>
    </location>
</feature>
<keyword evidence="8" id="KW-0862">Zinc</keyword>
<feature type="compositionally biased region" description="Basic and acidic residues" evidence="14">
    <location>
        <begin position="1214"/>
        <end position="1246"/>
    </location>
</feature>
<feature type="compositionally biased region" description="Polar residues" evidence="14">
    <location>
        <begin position="1046"/>
        <end position="1058"/>
    </location>
</feature>
<feature type="compositionally biased region" description="Basic and acidic residues" evidence="14">
    <location>
        <begin position="2533"/>
        <end position="2564"/>
    </location>
</feature>